<comment type="subcellular location">
    <subcellularLocation>
        <location evidence="1">Cytoplasm</location>
        <location evidence="1">Cytoskeleton</location>
        <location evidence="1">Cilium axoneme</location>
    </subcellularLocation>
</comment>
<evidence type="ECO:0000256" key="1">
    <source>
        <dbReference type="ARBA" id="ARBA00004430"/>
    </source>
</evidence>
<feature type="domain" description="DM10" evidence="8">
    <location>
        <begin position="69"/>
        <end position="176"/>
    </location>
</feature>
<dbReference type="PANTHER" id="PTHR12086">
    <property type="entry name" value="EF-HAND DOMAIN C-TERMINAL CONTAINING PROTEIN"/>
    <property type="match status" value="1"/>
</dbReference>
<sequence>MLRAPVLPLLPGFNFDKNLGRTKFHRSQYFDKIHDGVYYLSEKKSDFGRYPSIYPRGEVQEIPPWIAYDGQRLMFDAYYQETVQERWKSPFQIRQVTISFFLEDGTMKISEPIVDNSGLEQGVLVRRQRIPMPDPVKYRFYDIIDLNIGKEPEIYGRVYKIVDCDKFTRRFLNRMGIPVPDPIKIPKDPYMEARKIPNFPKKPRTYKIDNLGNFLKYDRQVLRFYGYWDDTDNLHGIIHDLEIHYYLADDTIEIKENFPPNSGRDSGCTLVKRMKIPKFFSGLDPIGAGDPFTILNVMSDDTNRTYTMIDSLNTGLTKKEYYRDNELSIGAKMNVFGRTVVITDMDTFTKEYYRTKYGLNDFIPLERPQKKDEICLPVEKYIPPYNGFGSYDDSLGNCLTMIPKAPKTDFVKFLHYDKQGFNSRVLRFRAQMISKIPENLDRHFIIRVYLIDDSISIFELTKRNSGFRRCLFLKKMPVMLPKQNIFSSTKPEYFKPEDFYIGACLNINEFHFSIISADDYALRYMELNCEKFPKANIKLIMRKLKEALTPVYKEFVQNYSPSTLTEHKIQTLEYDKFRNALRMYLGDQITEHEIITVARRYSSHEKKEFRTREYVRQLVHTELNRDIWNEADRLKEDLLHWDRQKIGYLPRSTVYAVVRACRIPLDIELINSMLDNLRKDEEGKIDYNDLLDFINVKINPLPPAIPINVKTALWWASEKEPDCGSGIDWHCFIKDLDIKTNDETLDIKIEQNNENSLEREEK</sequence>
<dbReference type="Gene3D" id="1.10.238.10">
    <property type="entry name" value="EF-hand"/>
    <property type="match status" value="1"/>
</dbReference>
<comment type="function">
    <text evidence="6">Microtubule inner protein (MIP) part of the dynein-decorated doublet microtubules (DMTs) in cilia axoneme, which is required for motile cilia beating.</text>
</comment>
<keyword evidence="5" id="KW-0966">Cell projection</keyword>
<dbReference type="InterPro" id="IPR040193">
    <property type="entry name" value="EFHC1/EFHC2/EFHB"/>
</dbReference>
<keyword evidence="2" id="KW-0963">Cytoplasm</keyword>
<dbReference type="RefSeq" id="XP_015182428.1">
    <property type="nucleotide sequence ID" value="XM_015326942.1"/>
</dbReference>
<evidence type="ECO:0000313" key="9">
    <source>
        <dbReference type="Proteomes" id="UP000694924"/>
    </source>
</evidence>
<evidence type="ECO:0000256" key="2">
    <source>
        <dbReference type="ARBA" id="ARBA00022490"/>
    </source>
</evidence>
<evidence type="ECO:0000256" key="4">
    <source>
        <dbReference type="ARBA" id="ARBA00023212"/>
    </source>
</evidence>
<dbReference type="GeneID" id="107069536"/>
<dbReference type="InterPro" id="IPR006602">
    <property type="entry name" value="DM10_dom"/>
</dbReference>
<evidence type="ECO:0000313" key="10">
    <source>
        <dbReference type="RefSeq" id="XP_015182428.1"/>
    </source>
</evidence>
<dbReference type="PANTHER" id="PTHR12086:SF11">
    <property type="entry name" value="EF-HAND DOMAIN-CONTAINING FAMILY MEMBER C2"/>
    <property type="match status" value="1"/>
</dbReference>
<dbReference type="Gene3D" id="2.30.29.170">
    <property type="match status" value="3"/>
</dbReference>
<name>A0ABM1IQE1_POLDO</name>
<evidence type="ECO:0000259" key="8">
    <source>
        <dbReference type="PROSITE" id="PS51336"/>
    </source>
</evidence>
<dbReference type="Pfam" id="PF06565">
    <property type="entry name" value="DM10_dom"/>
    <property type="match status" value="3"/>
</dbReference>
<reference evidence="10" key="1">
    <citation type="submission" date="2025-08" db="UniProtKB">
        <authorList>
            <consortium name="RefSeq"/>
        </authorList>
    </citation>
    <scope>IDENTIFICATION</scope>
    <source>
        <tissue evidence="10">Whole body</tissue>
    </source>
</reference>
<dbReference type="Proteomes" id="UP000694924">
    <property type="component" value="Unplaced"/>
</dbReference>
<dbReference type="InterPro" id="IPR011992">
    <property type="entry name" value="EF-hand-dom_pair"/>
</dbReference>
<keyword evidence="9" id="KW-1185">Reference proteome</keyword>
<keyword evidence="4" id="KW-0206">Cytoskeleton</keyword>
<accession>A0ABM1IQE1</accession>
<protein>
    <recommendedName>
        <fullName evidence="7">EF-hand domain-containing family member C2</fullName>
    </recommendedName>
</protein>
<feature type="domain" description="DM10" evidence="8">
    <location>
        <begin position="422"/>
        <end position="529"/>
    </location>
</feature>
<evidence type="ECO:0000256" key="5">
    <source>
        <dbReference type="ARBA" id="ARBA00023273"/>
    </source>
</evidence>
<proteinExistence type="predicted"/>
<dbReference type="SUPFAM" id="SSF47473">
    <property type="entry name" value="EF-hand"/>
    <property type="match status" value="1"/>
</dbReference>
<evidence type="ECO:0000256" key="3">
    <source>
        <dbReference type="ARBA" id="ARBA00022737"/>
    </source>
</evidence>
<evidence type="ECO:0000256" key="7">
    <source>
        <dbReference type="ARBA" id="ARBA00039880"/>
    </source>
</evidence>
<dbReference type="PROSITE" id="PS51336">
    <property type="entry name" value="DM10"/>
    <property type="match status" value="3"/>
</dbReference>
<gene>
    <name evidence="10" type="primary">LOC107069536</name>
</gene>
<keyword evidence="3" id="KW-0677">Repeat</keyword>
<organism evidence="9 10">
    <name type="scientific">Polistes dominula</name>
    <name type="common">European paper wasp</name>
    <name type="synonym">Vespa dominula</name>
    <dbReference type="NCBI Taxonomy" id="743375"/>
    <lineage>
        <taxon>Eukaryota</taxon>
        <taxon>Metazoa</taxon>
        <taxon>Ecdysozoa</taxon>
        <taxon>Arthropoda</taxon>
        <taxon>Hexapoda</taxon>
        <taxon>Insecta</taxon>
        <taxon>Pterygota</taxon>
        <taxon>Neoptera</taxon>
        <taxon>Endopterygota</taxon>
        <taxon>Hymenoptera</taxon>
        <taxon>Apocrita</taxon>
        <taxon>Aculeata</taxon>
        <taxon>Vespoidea</taxon>
        <taxon>Vespidae</taxon>
        <taxon>Polistinae</taxon>
        <taxon>Polistini</taxon>
        <taxon>Polistes</taxon>
    </lineage>
</organism>
<feature type="domain" description="DM10" evidence="8">
    <location>
        <begin position="218"/>
        <end position="357"/>
    </location>
</feature>
<dbReference type="SMART" id="SM00676">
    <property type="entry name" value="DM10"/>
    <property type="match status" value="3"/>
</dbReference>
<evidence type="ECO:0000256" key="6">
    <source>
        <dbReference type="ARBA" id="ARBA00035003"/>
    </source>
</evidence>